<dbReference type="InterPro" id="IPR029063">
    <property type="entry name" value="SAM-dependent_MTases_sf"/>
</dbReference>
<comment type="caution">
    <text evidence="1">The sequence shown here is derived from an EMBL/GenBank/DDBJ whole genome shotgun (WGS) entry which is preliminary data.</text>
</comment>
<dbReference type="EMBL" id="BAVS01000032">
    <property type="protein sequence ID" value="GAE94826.1"/>
    <property type="molecule type" value="Genomic_DNA"/>
</dbReference>
<protein>
    <recommendedName>
        <fullName evidence="3">Methyltransferase</fullName>
    </recommendedName>
</protein>
<keyword evidence="2" id="KW-1185">Reference proteome</keyword>
<proteinExistence type="predicted"/>
<reference evidence="1 2" key="1">
    <citation type="journal article" date="2014" name="Genome Announc.">
        <title>Draft Genome Sequence of the Boron-Tolerant and Moderately Halotolerant Bacterium Gracilibacillus boraciitolerans JCM 21714T.</title>
        <authorList>
            <person name="Ahmed I."/>
            <person name="Oshima K."/>
            <person name="Suda W."/>
            <person name="Kitamura K."/>
            <person name="Iida T."/>
            <person name="Ohmori Y."/>
            <person name="Fujiwara T."/>
            <person name="Hattori M."/>
            <person name="Ohkuma M."/>
        </authorList>
    </citation>
    <scope>NUCLEOTIDE SEQUENCE [LARGE SCALE GENOMIC DNA]</scope>
    <source>
        <strain evidence="1 2">JCM 21714</strain>
    </source>
</reference>
<dbReference type="Proteomes" id="UP000019102">
    <property type="component" value="Unassembled WGS sequence"/>
</dbReference>
<evidence type="ECO:0000313" key="1">
    <source>
        <dbReference type="EMBL" id="GAE94826.1"/>
    </source>
</evidence>
<organism evidence="1 2">
    <name type="scientific">Gracilibacillus boraciitolerans JCM 21714</name>
    <dbReference type="NCBI Taxonomy" id="1298598"/>
    <lineage>
        <taxon>Bacteria</taxon>
        <taxon>Bacillati</taxon>
        <taxon>Bacillota</taxon>
        <taxon>Bacilli</taxon>
        <taxon>Bacillales</taxon>
        <taxon>Bacillaceae</taxon>
        <taxon>Gracilibacillus</taxon>
    </lineage>
</organism>
<name>W4VNS8_9BACI</name>
<dbReference type="Gene3D" id="3.40.50.150">
    <property type="entry name" value="Vaccinia Virus protein VP39"/>
    <property type="match status" value="1"/>
</dbReference>
<sequence>MATYINTLIHSGFSIKEIKESKPSEQMLVKDPTLVNELRRPMFLMIAAEK</sequence>
<dbReference type="STRING" id="1298598.JCM21714_4020"/>
<evidence type="ECO:0000313" key="2">
    <source>
        <dbReference type="Proteomes" id="UP000019102"/>
    </source>
</evidence>
<gene>
    <name evidence="1" type="ORF">JCM21714_4020</name>
</gene>
<accession>W4VNS8</accession>
<evidence type="ECO:0008006" key="3">
    <source>
        <dbReference type="Google" id="ProtNLM"/>
    </source>
</evidence>
<dbReference type="eggNOG" id="COG0500">
    <property type="taxonomic scope" value="Bacteria"/>
</dbReference>
<dbReference type="AlphaFoldDB" id="W4VNS8"/>